<dbReference type="GO" id="GO:0046872">
    <property type="term" value="F:metal ion binding"/>
    <property type="evidence" value="ECO:0007669"/>
    <property type="project" value="UniProtKB-KW"/>
</dbReference>
<sequence length="104" mass="10590">MSEHIIGVLDDIPPGEGRAFVLDDRQIAVYRLRDGGLRALDAACPHHGGPLADGLVDAGVVVCPLHGRAYDLATGAEAGGGPPACAHTVVLDPDGTMRVTLATG</sequence>
<dbReference type="SUPFAM" id="SSF50022">
    <property type="entry name" value="ISP domain"/>
    <property type="match status" value="1"/>
</dbReference>
<dbReference type="Pfam" id="PF00355">
    <property type="entry name" value="Rieske"/>
    <property type="match status" value="1"/>
</dbReference>
<dbReference type="Gene3D" id="2.102.10.10">
    <property type="entry name" value="Rieske [2Fe-2S] iron-sulphur domain"/>
    <property type="match status" value="1"/>
</dbReference>
<keyword evidence="2" id="KW-0479">Metal-binding</keyword>
<dbReference type="GO" id="GO:0051537">
    <property type="term" value="F:2 iron, 2 sulfur cluster binding"/>
    <property type="evidence" value="ECO:0007669"/>
    <property type="project" value="UniProtKB-KW"/>
</dbReference>
<keyword evidence="1" id="KW-0001">2Fe-2S</keyword>
<dbReference type="PROSITE" id="PS51296">
    <property type="entry name" value="RIESKE"/>
    <property type="match status" value="1"/>
</dbReference>
<dbReference type="RefSeq" id="WP_153341178.1">
    <property type="nucleotide sequence ID" value="NZ_WEGI01000004.1"/>
</dbReference>
<evidence type="ECO:0000256" key="2">
    <source>
        <dbReference type="ARBA" id="ARBA00022723"/>
    </source>
</evidence>
<keyword evidence="7" id="KW-1185">Reference proteome</keyword>
<dbReference type="AlphaFoldDB" id="A0A7K0DM87"/>
<keyword evidence="4" id="KW-0411">Iron-sulfur</keyword>
<comment type="caution">
    <text evidence="6">The sequence shown here is derived from an EMBL/GenBank/DDBJ whole genome shotgun (WGS) entry which is preliminary data.</text>
</comment>
<dbReference type="PANTHER" id="PTHR21496">
    <property type="entry name" value="FERREDOXIN-RELATED"/>
    <property type="match status" value="1"/>
</dbReference>
<feature type="domain" description="Rieske" evidence="5">
    <location>
        <begin position="4"/>
        <end position="85"/>
    </location>
</feature>
<dbReference type="EMBL" id="WEGI01000004">
    <property type="protein sequence ID" value="MQY26777.1"/>
    <property type="molecule type" value="Genomic_DNA"/>
</dbReference>
<evidence type="ECO:0000313" key="7">
    <source>
        <dbReference type="Proteomes" id="UP000431401"/>
    </source>
</evidence>
<keyword evidence="3" id="KW-0408">Iron</keyword>
<name>A0A7K0DM87_9NOCA</name>
<organism evidence="6 7">
    <name type="scientific">Nocardia aurantia</name>
    <dbReference type="NCBI Taxonomy" id="2585199"/>
    <lineage>
        <taxon>Bacteria</taxon>
        <taxon>Bacillati</taxon>
        <taxon>Actinomycetota</taxon>
        <taxon>Actinomycetes</taxon>
        <taxon>Mycobacteriales</taxon>
        <taxon>Nocardiaceae</taxon>
        <taxon>Nocardia</taxon>
    </lineage>
</organism>
<dbReference type="Proteomes" id="UP000431401">
    <property type="component" value="Unassembled WGS sequence"/>
</dbReference>
<dbReference type="OrthoDB" id="147178at2"/>
<dbReference type="GO" id="GO:0016705">
    <property type="term" value="F:oxidoreductase activity, acting on paired donors, with incorporation or reduction of molecular oxygen"/>
    <property type="evidence" value="ECO:0007669"/>
    <property type="project" value="UniProtKB-ARBA"/>
</dbReference>
<dbReference type="InterPro" id="IPR036922">
    <property type="entry name" value="Rieske_2Fe-2S_sf"/>
</dbReference>
<gene>
    <name evidence="6" type="ORF">NRB56_23500</name>
</gene>
<dbReference type="GO" id="GO:0004497">
    <property type="term" value="F:monooxygenase activity"/>
    <property type="evidence" value="ECO:0007669"/>
    <property type="project" value="UniProtKB-ARBA"/>
</dbReference>
<evidence type="ECO:0000256" key="1">
    <source>
        <dbReference type="ARBA" id="ARBA00022714"/>
    </source>
</evidence>
<dbReference type="InterPro" id="IPR017941">
    <property type="entry name" value="Rieske_2Fe-2S"/>
</dbReference>
<evidence type="ECO:0000259" key="5">
    <source>
        <dbReference type="PROSITE" id="PS51296"/>
    </source>
</evidence>
<protein>
    <recommendedName>
        <fullName evidence="5">Rieske domain-containing protein</fullName>
    </recommendedName>
</protein>
<accession>A0A7K0DM87</accession>
<dbReference type="PANTHER" id="PTHR21496:SF23">
    <property type="entry name" value="3-PHENYLPROPIONATE_CINNAMIC ACID DIOXYGENASE FERREDOXIN SUBUNIT"/>
    <property type="match status" value="1"/>
</dbReference>
<evidence type="ECO:0000256" key="4">
    <source>
        <dbReference type="ARBA" id="ARBA00023014"/>
    </source>
</evidence>
<evidence type="ECO:0000313" key="6">
    <source>
        <dbReference type="EMBL" id="MQY26777.1"/>
    </source>
</evidence>
<proteinExistence type="predicted"/>
<evidence type="ECO:0000256" key="3">
    <source>
        <dbReference type="ARBA" id="ARBA00023004"/>
    </source>
</evidence>
<reference evidence="6 7" key="1">
    <citation type="submission" date="2019-10" db="EMBL/GenBank/DDBJ databases">
        <title>Nocardia macrotermitis sp. nov. and Nocardia aurantia sp. nov., isolated from the gut of fungus growing-termite Macrotermes natalensis.</title>
        <authorList>
            <person name="Benndorf R."/>
            <person name="Schwitalla J."/>
            <person name="Martin K."/>
            <person name="De Beer W."/>
            <person name="Kaster A.-K."/>
            <person name="Vollmers J."/>
            <person name="Poulsen M."/>
            <person name="Beemelmanns C."/>
        </authorList>
    </citation>
    <scope>NUCLEOTIDE SEQUENCE [LARGE SCALE GENOMIC DNA]</scope>
    <source>
        <strain evidence="6 7">RB56</strain>
    </source>
</reference>